<feature type="signal peptide" evidence="1">
    <location>
        <begin position="1"/>
        <end position="25"/>
    </location>
</feature>
<protein>
    <recommendedName>
        <fullName evidence="4">Secreted protein</fullName>
    </recommendedName>
</protein>
<evidence type="ECO:0000313" key="2">
    <source>
        <dbReference type="EMBL" id="MDF4193903.1"/>
    </source>
</evidence>
<dbReference type="EMBL" id="JARKHX010000003">
    <property type="protein sequence ID" value="MDF4193903.1"/>
    <property type="molecule type" value="Genomic_DNA"/>
</dbReference>
<dbReference type="Proteomes" id="UP001222377">
    <property type="component" value="Unassembled WGS sequence"/>
</dbReference>
<evidence type="ECO:0008006" key="4">
    <source>
        <dbReference type="Google" id="ProtNLM"/>
    </source>
</evidence>
<gene>
    <name evidence="2" type="ORF">PV946_08980</name>
</gene>
<dbReference type="RefSeq" id="WP_113792210.1">
    <property type="nucleotide sequence ID" value="NZ_CP143956.1"/>
</dbReference>
<organism evidence="2 3">
    <name type="scientific">Bacillus amyloliquefaciens</name>
    <name type="common">Bacillus velezensis</name>
    <dbReference type="NCBI Taxonomy" id="1390"/>
    <lineage>
        <taxon>Bacteria</taxon>
        <taxon>Bacillati</taxon>
        <taxon>Bacillota</taxon>
        <taxon>Bacilli</taxon>
        <taxon>Bacillales</taxon>
        <taxon>Bacillaceae</taxon>
        <taxon>Bacillus</taxon>
        <taxon>Bacillus amyloliquefaciens group</taxon>
    </lineage>
</organism>
<feature type="chain" id="PRO_5042987836" description="Secreted protein" evidence="1">
    <location>
        <begin position="26"/>
        <end position="167"/>
    </location>
</feature>
<proteinExistence type="predicted"/>
<accession>A0AAP4DI06</accession>
<reference evidence="2" key="1">
    <citation type="submission" date="2023-02" db="EMBL/GenBank/DDBJ databases">
        <title>Draft Whole-Genome Sequences of Bacillus Strains of Potential Probiotic for Poultry.</title>
        <authorList>
            <person name="Ma L.M."/>
            <person name="Lopez-Guerra N."/>
            <person name="Zhang G."/>
        </authorList>
    </citation>
    <scope>NUCLEOTIDE SEQUENCE</scope>
    <source>
        <strain evidence="2">OSU1013-24</strain>
    </source>
</reference>
<dbReference type="AlphaFoldDB" id="A0AAP4DI06"/>
<comment type="caution">
    <text evidence="2">The sequence shown here is derived from an EMBL/GenBank/DDBJ whole genome shotgun (WGS) entry which is preliminary data.</text>
</comment>
<sequence length="167" mass="18089">MFKKSILALSSVALSVSLFAPFASAKEIKKEESVKQNVTIANTYAHTTPLQESVKVKNQEVSGEFTTQGIKGKIVSAAVRGLAKGIRGGSWVVSKIIGWLDEGAAKAFRKHADDIADELDYIAKIPDLAVDTVRKKLYNYLVNDLELDSGDALVIAEAVEGVLWILL</sequence>
<evidence type="ECO:0000313" key="3">
    <source>
        <dbReference type="Proteomes" id="UP001222377"/>
    </source>
</evidence>
<evidence type="ECO:0000256" key="1">
    <source>
        <dbReference type="SAM" id="SignalP"/>
    </source>
</evidence>
<keyword evidence="1" id="KW-0732">Signal</keyword>
<name>A0AAP4DI06_BACAM</name>